<evidence type="ECO:0000313" key="5">
    <source>
        <dbReference type="EMBL" id="SFL53502.1"/>
    </source>
</evidence>
<dbReference type="GO" id="GO:0003700">
    <property type="term" value="F:DNA-binding transcription factor activity"/>
    <property type="evidence" value="ECO:0007669"/>
    <property type="project" value="TreeGrafter"/>
</dbReference>
<dbReference type="PANTHER" id="PTHR46797:SF23">
    <property type="entry name" value="HTH-TYPE TRANSCRIPTIONAL REGULATOR SUTR"/>
    <property type="match status" value="1"/>
</dbReference>
<dbReference type="CDD" id="cd02209">
    <property type="entry name" value="cupin_XRE_C"/>
    <property type="match status" value="1"/>
</dbReference>
<gene>
    <name evidence="5" type="ORF">SAMN04488054_10240</name>
</gene>
<dbReference type="InterPro" id="IPR013096">
    <property type="entry name" value="Cupin_2"/>
</dbReference>
<dbReference type="InterPro" id="IPR001387">
    <property type="entry name" value="Cro/C1-type_HTH"/>
</dbReference>
<keyword evidence="2" id="KW-0238">DNA-binding</keyword>
<feature type="domain" description="HTH cro/C1-type" evidence="4">
    <location>
        <begin position="14"/>
        <end position="68"/>
    </location>
</feature>
<dbReference type="Gene3D" id="2.60.120.10">
    <property type="entry name" value="Jelly Rolls"/>
    <property type="match status" value="1"/>
</dbReference>
<dbReference type="InterPro" id="IPR010982">
    <property type="entry name" value="Lambda_DNA-bd_dom_sf"/>
</dbReference>
<dbReference type="STRING" id="266892.SAMN04488054_10240"/>
<dbReference type="InterPro" id="IPR011051">
    <property type="entry name" value="RmlC_Cupin_sf"/>
</dbReference>
<protein>
    <submittedName>
        <fullName evidence="5">Transcriptional regulator, contains XRE-family HTH domain</fullName>
    </submittedName>
</protein>
<proteinExistence type="predicted"/>
<accession>A0A1I4IGJ9</accession>
<dbReference type="Pfam" id="PF07883">
    <property type="entry name" value="Cupin_2"/>
    <property type="match status" value="1"/>
</dbReference>
<sequence>MKKDQLNAHIGKKLREVRNRKGFSLDETAERTGVSKPMLGQMERGVSNPTVGTLWKIADGLQVPFTTFVEVERPPAAKISYDELEILEGERGGFDVKPVFSKDSHTPFEVFYVDLSPNRHYYSDAHQEGVEEYIFLNKGELCVVVGSDTFHLQQGDALRFEADFDHGYINETKETVHFMMIIYYS</sequence>
<keyword evidence="3" id="KW-0804">Transcription</keyword>
<dbReference type="InterPro" id="IPR050807">
    <property type="entry name" value="TransReg_Diox_bact_type"/>
</dbReference>
<name>A0A1I4IGJ9_9BACI</name>
<dbReference type="Pfam" id="PF01381">
    <property type="entry name" value="HTH_3"/>
    <property type="match status" value="1"/>
</dbReference>
<organism evidence="5 6">
    <name type="scientific">Salibacterium qingdaonense</name>
    <dbReference type="NCBI Taxonomy" id="266892"/>
    <lineage>
        <taxon>Bacteria</taxon>
        <taxon>Bacillati</taxon>
        <taxon>Bacillota</taxon>
        <taxon>Bacilli</taxon>
        <taxon>Bacillales</taxon>
        <taxon>Bacillaceae</taxon>
    </lineage>
</organism>
<reference evidence="5 6" key="1">
    <citation type="submission" date="2016-10" db="EMBL/GenBank/DDBJ databases">
        <authorList>
            <person name="de Groot N.N."/>
        </authorList>
    </citation>
    <scope>NUCLEOTIDE SEQUENCE [LARGE SCALE GENOMIC DNA]</scope>
    <source>
        <strain evidence="5 6">CGMCC 1.6134</strain>
    </source>
</reference>
<dbReference type="Gene3D" id="1.10.260.40">
    <property type="entry name" value="lambda repressor-like DNA-binding domains"/>
    <property type="match status" value="1"/>
</dbReference>
<dbReference type="Proteomes" id="UP000199668">
    <property type="component" value="Unassembled WGS sequence"/>
</dbReference>
<dbReference type="GO" id="GO:0005829">
    <property type="term" value="C:cytosol"/>
    <property type="evidence" value="ECO:0007669"/>
    <property type="project" value="TreeGrafter"/>
</dbReference>
<keyword evidence="6" id="KW-1185">Reference proteome</keyword>
<dbReference type="InterPro" id="IPR014710">
    <property type="entry name" value="RmlC-like_jellyroll"/>
</dbReference>
<dbReference type="AlphaFoldDB" id="A0A1I4IGJ9"/>
<evidence type="ECO:0000313" key="6">
    <source>
        <dbReference type="Proteomes" id="UP000199668"/>
    </source>
</evidence>
<dbReference type="PROSITE" id="PS50943">
    <property type="entry name" value="HTH_CROC1"/>
    <property type="match status" value="1"/>
</dbReference>
<evidence type="ECO:0000256" key="3">
    <source>
        <dbReference type="ARBA" id="ARBA00023163"/>
    </source>
</evidence>
<dbReference type="SMART" id="SM00530">
    <property type="entry name" value="HTH_XRE"/>
    <property type="match status" value="1"/>
</dbReference>
<keyword evidence="1" id="KW-0805">Transcription regulation</keyword>
<dbReference type="PANTHER" id="PTHR46797">
    <property type="entry name" value="HTH-TYPE TRANSCRIPTIONAL REGULATOR"/>
    <property type="match status" value="1"/>
</dbReference>
<dbReference type="SUPFAM" id="SSF47413">
    <property type="entry name" value="lambda repressor-like DNA-binding domains"/>
    <property type="match status" value="1"/>
</dbReference>
<evidence type="ECO:0000259" key="4">
    <source>
        <dbReference type="PROSITE" id="PS50943"/>
    </source>
</evidence>
<dbReference type="GO" id="GO:0003677">
    <property type="term" value="F:DNA binding"/>
    <property type="evidence" value="ECO:0007669"/>
    <property type="project" value="UniProtKB-KW"/>
</dbReference>
<dbReference type="RefSeq" id="WP_177195382.1">
    <property type="nucleotide sequence ID" value="NZ_FOTY01000002.1"/>
</dbReference>
<dbReference type="CDD" id="cd00093">
    <property type="entry name" value="HTH_XRE"/>
    <property type="match status" value="1"/>
</dbReference>
<dbReference type="EMBL" id="FOTY01000002">
    <property type="protein sequence ID" value="SFL53502.1"/>
    <property type="molecule type" value="Genomic_DNA"/>
</dbReference>
<evidence type="ECO:0000256" key="1">
    <source>
        <dbReference type="ARBA" id="ARBA00023015"/>
    </source>
</evidence>
<evidence type="ECO:0000256" key="2">
    <source>
        <dbReference type="ARBA" id="ARBA00023125"/>
    </source>
</evidence>
<dbReference type="SUPFAM" id="SSF51182">
    <property type="entry name" value="RmlC-like cupins"/>
    <property type="match status" value="1"/>
</dbReference>